<dbReference type="Proteomes" id="UP000069015">
    <property type="component" value="Chromosome 1"/>
</dbReference>
<dbReference type="EMBL" id="CP013611">
    <property type="protein sequence ID" value="ALU41817.1"/>
    <property type="molecule type" value="Genomic_DNA"/>
</dbReference>
<protein>
    <recommendedName>
        <fullName evidence="2">DUF4145 domain-containing protein</fullName>
    </recommendedName>
</protein>
<keyword evidence="1" id="KW-1133">Transmembrane helix</keyword>
<keyword evidence="1" id="KW-0812">Transmembrane</keyword>
<dbReference type="KEGG" id="prr:AT705_02080"/>
<evidence type="ECO:0000256" key="1">
    <source>
        <dbReference type="SAM" id="Phobius"/>
    </source>
</evidence>
<name>A0A0U3HKP9_9GAMM</name>
<dbReference type="InterPro" id="IPR025285">
    <property type="entry name" value="DUF4145"/>
</dbReference>
<evidence type="ECO:0000313" key="4">
    <source>
        <dbReference type="Proteomes" id="UP000069015"/>
    </source>
</evidence>
<feature type="domain" description="DUF4145" evidence="2">
    <location>
        <begin position="80"/>
        <end position="161"/>
    </location>
</feature>
<evidence type="ECO:0000259" key="2">
    <source>
        <dbReference type="Pfam" id="PF13643"/>
    </source>
</evidence>
<dbReference type="RefSeq" id="WP_058795274.1">
    <property type="nucleotide sequence ID" value="NZ_CP013611.1"/>
</dbReference>
<sequence length="178" mass="19390">MKILGALISILFIVLAGAHLFVEKITVDAITIVLLVLASLPWLFPYLKSLELPGGIKVELKDALKKVENAVPEDKTTAPKYAGVNSSLAFVALRVEIEKTIRKYQSDLGHKSHSLSIRLQILANDNVISKPLSEALLEIVKLGNAAAHGQTIDSEEAELILMRSDSLLNKLEDSLKNA</sequence>
<gene>
    <name evidence="3" type="ORF">AT705_02080</name>
</gene>
<feature type="transmembrane region" description="Helical" evidence="1">
    <location>
        <begin position="30"/>
        <end position="47"/>
    </location>
</feature>
<proteinExistence type="predicted"/>
<dbReference type="AlphaFoldDB" id="A0A0U3HKP9"/>
<organism evidence="3 4">
    <name type="scientific">Pseudoalteromonas rubra</name>
    <dbReference type="NCBI Taxonomy" id="43658"/>
    <lineage>
        <taxon>Bacteria</taxon>
        <taxon>Pseudomonadati</taxon>
        <taxon>Pseudomonadota</taxon>
        <taxon>Gammaproteobacteria</taxon>
        <taxon>Alteromonadales</taxon>
        <taxon>Pseudoalteromonadaceae</taxon>
        <taxon>Pseudoalteromonas</taxon>
    </lineage>
</organism>
<keyword evidence="1" id="KW-0472">Membrane</keyword>
<dbReference type="Pfam" id="PF13643">
    <property type="entry name" value="DUF4145"/>
    <property type="match status" value="1"/>
</dbReference>
<reference evidence="3 4" key="1">
    <citation type="submission" date="2015-12" db="EMBL/GenBank/DDBJ databases">
        <title>Complete genome sequence of Pseudoalteromonas rubra SCSIO 6842, harboring a conjugative plasmid.</title>
        <authorList>
            <person name="Li B."/>
            <person name="Wang X."/>
        </authorList>
    </citation>
    <scope>NUCLEOTIDE SEQUENCE [LARGE SCALE GENOMIC DNA]</scope>
    <source>
        <strain evidence="3 4">SCSIO 6842</strain>
    </source>
</reference>
<accession>A0A0U3HKP9</accession>
<evidence type="ECO:0000313" key="3">
    <source>
        <dbReference type="EMBL" id="ALU41817.1"/>
    </source>
</evidence>